<accession>A0A0C3Q785</accession>
<evidence type="ECO:0000256" key="1">
    <source>
        <dbReference type="SAM" id="MobiDB-lite"/>
    </source>
</evidence>
<dbReference type="STRING" id="1051891.A0A0C3Q785"/>
<keyword evidence="4" id="KW-1185">Reference proteome</keyword>
<feature type="domain" description="BTB" evidence="2">
    <location>
        <begin position="30"/>
        <end position="104"/>
    </location>
</feature>
<organism evidence="3 4">
    <name type="scientific">Tulasnella calospora MUT 4182</name>
    <dbReference type="NCBI Taxonomy" id="1051891"/>
    <lineage>
        <taxon>Eukaryota</taxon>
        <taxon>Fungi</taxon>
        <taxon>Dikarya</taxon>
        <taxon>Basidiomycota</taxon>
        <taxon>Agaricomycotina</taxon>
        <taxon>Agaricomycetes</taxon>
        <taxon>Cantharellales</taxon>
        <taxon>Tulasnellaceae</taxon>
        <taxon>Tulasnella</taxon>
    </lineage>
</organism>
<dbReference type="Proteomes" id="UP000054248">
    <property type="component" value="Unassembled WGS sequence"/>
</dbReference>
<dbReference type="HOGENOM" id="CLU_033082_2_0_1"/>
<sequence length="344" mass="39057">MEPQLTVKGEVDPIVNDSLVRHEKHYYEDGNIIFIAKPKTIFRLYRGLLARHSEVMAGMFRVASDQGTSQTTIDDVPAVKLDDEAEDWSHLLDFLLTPNVPPYPPPSPDFESLISVLKISSKYMFDTIRDSAVWHLRATLPKTLEDFIENPGLTMYFDTKAAQVVSVAREYDLPEFLPLALYAITTYAWRPTDVEAAQRVYCALPPDDLARTVVGRTRIHFEALKLAYKMHEHGLTNYTCAQPITHSRTCAKGRPEALWLKPEEALDEFLRNPLRQLVIRDSCEFHGLCKPCAEAIRARMASDLQALYDKLPEIFQLPSYDQSQASDDQSVGCSEDSQETLTNF</sequence>
<evidence type="ECO:0000259" key="2">
    <source>
        <dbReference type="PROSITE" id="PS50097"/>
    </source>
</evidence>
<reference evidence="3 4" key="1">
    <citation type="submission" date="2014-04" db="EMBL/GenBank/DDBJ databases">
        <authorList>
            <consortium name="DOE Joint Genome Institute"/>
            <person name="Kuo A."/>
            <person name="Girlanda M."/>
            <person name="Perotto S."/>
            <person name="Kohler A."/>
            <person name="Nagy L.G."/>
            <person name="Floudas D."/>
            <person name="Copeland A."/>
            <person name="Barry K.W."/>
            <person name="Cichocki N."/>
            <person name="Veneault-Fourrey C."/>
            <person name="LaButti K."/>
            <person name="Lindquist E.A."/>
            <person name="Lipzen A."/>
            <person name="Lundell T."/>
            <person name="Morin E."/>
            <person name="Murat C."/>
            <person name="Sun H."/>
            <person name="Tunlid A."/>
            <person name="Henrissat B."/>
            <person name="Grigoriev I.V."/>
            <person name="Hibbett D.S."/>
            <person name="Martin F."/>
            <person name="Nordberg H.P."/>
            <person name="Cantor M.N."/>
            <person name="Hua S.X."/>
        </authorList>
    </citation>
    <scope>NUCLEOTIDE SEQUENCE [LARGE SCALE GENOMIC DNA]</scope>
    <source>
        <strain evidence="3 4">MUT 4182</strain>
    </source>
</reference>
<dbReference type="InterPro" id="IPR000210">
    <property type="entry name" value="BTB/POZ_dom"/>
</dbReference>
<dbReference type="OrthoDB" id="3027208at2759"/>
<dbReference type="PROSITE" id="PS50097">
    <property type="entry name" value="BTB"/>
    <property type="match status" value="1"/>
</dbReference>
<proteinExistence type="predicted"/>
<gene>
    <name evidence="3" type="ORF">M407DRAFT_31040</name>
</gene>
<evidence type="ECO:0000313" key="3">
    <source>
        <dbReference type="EMBL" id="KIO19334.1"/>
    </source>
</evidence>
<protein>
    <recommendedName>
        <fullName evidence="2">BTB domain-containing protein</fullName>
    </recommendedName>
</protein>
<dbReference type="AlphaFoldDB" id="A0A0C3Q785"/>
<dbReference type="InterPro" id="IPR011333">
    <property type="entry name" value="SKP1/BTB/POZ_sf"/>
</dbReference>
<name>A0A0C3Q785_9AGAM</name>
<evidence type="ECO:0000313" key="4">
    <source>
        <dbReference type="Proteomes" id="UP000054248"/>
    </source>
</evidence>
<reference evidence="4" key="2">
    <citation type="submission" date="2015-01" db="EMBL/GenBank/DDBJ databases">
        <title>Evolutionary Origins and Diversification of the Mycorrhizal Mutualists.</title>
        <authorList>
            <consortium name="DOE Joint Genome Institute"/>
            <consortium name="Mycorrhizal Genomics Consortium"/>
            <person name="Kohler A."/>
            <person name="Kuo A."/>
            <person name="Nagy L.G."/>
            <person name="Floudas D."/>
            <person name="Copeland A."/>
            <person name="Barry K.W."/>
            <person name="Cichocki N."/>
            <person name="Veneault-Fourrey C."/>
            <person name="LaButti K."/>
            <person name="Lindquist E.A."/>
            <person name="Lipzen A."/>
            <person name="Lundell T."/>
            <person name="Morin E."/>
            <person name="Murat C."/>
            <person name="Riley R."/>
            <person name="Ohm R."/>
            <person name="Sun H."/>
            <person name="Tunlid A."/>
            <person name="Henrissat B."/>
            <person name="Grigoriev I.V."/>
            <person name="Hibbett D.S."/>
            <person name="Martin F."/>
        </authorList>
    </citation>
    <scope>NUCLEOTIDE SEQUENCE [LARGE SCALE GENOMIC DNA]</scope>
    <source>
        <strain evidence="4">MUT 4182</strain>
    </source>
</reference>
<dbReference type="EMBL" id="KN823228">
    <property type="protein sequence ID" value="KIO19334.1"/>
    <property type="molecule type" value="Genomic_DNA"/>
</dbReference>
<feature type="region of interest" description="Disordered" evidence="1">
    <location>
        <begin position="322"/>
        <end position="344"/>
    </location>
</feature>
<dbReference type="Gene3D" id="3.30.710.10">
    <property type="entry name" value="Potassium Channel Kv1.1, Chain A"/>
    <property type="match status" value="1"/>
</dbReference>